<evidence type="ECO:0000259" key="1">
    <source>
        <dbReference type="Pfam" id="PF02581"/>
    </source>
</evidence>
<dbReference type="Proteomes" id="UP000755104">
    <property type="component" value="Unassembled WGS sequence"/>
</dbReference>
<dbReference type="EMBL" id="JAIGNO010000002">
    <property type="protein sequence ID" value="MBX7481850.1"/>
    <property type="molecule type" value="Genomic_DNA"/>
</dbReference>
<dbReference type="SUPFAM" id="SSF51391">
    <property type="entry name" value="Thiamin phosphate synthase"/>
    <property type="match status" value="1"/>
</dbReference>
<protein>
    <submittedName>
        <fullName evidence="2">Thiamine phosphate synthase</fullName>
    </submittedName>
</protein>
<keyword evidence="3" id="KW-1185">Reference proteome</keyword>
<dbReference type="InterPro" id="IPR022998">
    <property type="entry name" value="ThiamineP_synth_TenI"/>
</dbReference>
<dbReference type="Gene3D" id="3.20.20.70">
    <property type="entry name" value="Aldolase class I"/>
    <property type="match status" value="1"/>
</dbReference>
<dbReference type="InterPro" id="IPR036206">
    <property type="entry name" value="ThiamineP_synth_sf"/>
</dbReference>
<gene>
    <name evidence="2" type="ORF">K3174_04855</name>
</gene>
<feature type="domain" description="Thiamine phosphate synthase/TenI" evidence="1">
    <location>
        <begin position="101"/>
        <end position="166"/>
    </location>
</feature>
<comment type="caution">
    <text evidence="2">The sequence shown here is derived from an EMBL/GenBank/DDBJ whole genome shotgun (WGS) entry which is preliminary data.</text>
</comment>
<evidence type="ECO:0000313" key="2">
    <source>
        <dbReference type="EMBL" id="MBX7481850.1"/>
    </source>
</evidence>
<evidence type="ECO:0000313" key="3">
    <source>
        <dbReference type="Proteomes" id="UP000755104"/>
    </source>
</evidence>
<sequence length="183" mass="19590">MPRSQHHPEPDRKALPLLWLLSDARNDAGLDAGLQRLPRGSGLVYRHYHLEHEERRARFEELAAVARSMGHLVVLSGTQDWGADGHYGAPGDLGEGLRLATAHNGVELQAAIAAEADGVFLSPVFPTASHPGAATLGIHGFHVLAQQSAVPVIALGGMTRERANELDWPRWGAIDGLVSTKAA</sequence>
<dbReference type="InterPro" id="IPR013785">
    <property type="entry name" value="Aldolase_TIM"/>
</dbReference>
<reference evidence="2 3" key="1">
    <citation type="submission" date="2021-08" db="EMBL/GenBank/DDBJ databases">
        <title>Comparative Genomics Analysis of the Genus Qipengyuania Reveals Extensive Genetic Diversity and Metabolic Versatility, Including the Description of Fifteen Novel Species.</title>
        <authorList>
            <person name="Liu Y."/>
        </authorList>
    </citation>
    <scope>NUCLEOTIDE SEQUENCE [LARGE SCALE GENOMIC DNA]</scope>
    <source>
        <strain evidence="2 3">6D47A</strain>
    </source>
</reference>
<accession>A0ABS7J3D8</accession>
<dbReference type="CDD" id="cd00564">
    <property type="entry name" value="TMP_TenI"/>
    <property type="match status" value="1"/>
</dbReference>
<name>A0ABS7J3D8_9SPHN</name>
<organism evidence="2 3">
    <name type="scientific">Qipengyuania qiaonensis</name>
    <dbReference type="NCBI Taxonomy" id="2867240"/>
    <lineage>
        <taxon>Bacteria</taxon>
        <taxon>Pseudomonadati</taxon>
        <taxon>Pseudomonadota</taxon>
        <taxon>Alphaproteobacteria</taxon>
        <taxon>Sphingomonadales</taxon>
        <taxon>Erythrobacteraceae</taxon>
        <taxon>Qipengyuania</taxon>
    </lineage>
</organism>
<dbReference type="Pfam" id="PF02581">
    <property type="entry name" value="TMP-TENI"/>
    <property type="match status" value="1"/>
</dbReference>
<proteinExistence type="predicted"/>